<dbReference type="GO" id="GO:0016787">
    <property type="term" value="F:hydrolase activity"/>
    <property type="evidence" value="ECO:0007669"/>
    <property type="project" value="UniProtKB-KW"/>
</dbReference>
<sequence>MITYFLTVPGLGSSGSNHWQTIWEEEHPEIFSRVEQEDWDVPVAEKWVETLNESIKKLNSPTLLIAHSLGCLTVVHWAQKYTSSNIAGILLVAPADAERESFPKEISGFSPIPTQRLPFESVIVASTNDEYATIERAKEWAEKWGSQFVNIGALGHINANSNIADWKVGKGIINSIFSTSL</sequence>
<dbReference type="Proteomes" id="UP000524404">
    <property type="component" value="Unassembled WGS sequence"/>
</dbReference>
<proteinExistence type="predicted"/>
<evidence type="ECO:0000313" key="1">
    <source>
        <dbReference type="EMBL" id="MBB6002704.1"/>
    </source>
</evidence>
<protein>
    <submittedName>
        <fullName evidence="1">Putative alpha/beta hydrolase family esterase</fullName>
    </submittedName>
</protein>
<name>A0A841EKI5_9BACT</name>
<dbReference type="Gene3D" id="3.40.50.1820">
    <property type="entry name" value="alpha/beta hydrolase"/>
    <property type="match status" value="1"/>
</dbReference>
<gene>
    <name evidence="1" type="ORF">HNP25_001356</name>
</gene>
<dbReference type="Pfam" id="PF06821">
    <property type="entry name" value="Ser_hydrolase"/>
    <property type="match status" value="1"/>
</dbReference>
<organism evidence="1 2">
    <name type="scientific">Arcicella rosea</name>
    <dbReference type="NCBI Taxonomy" id="502909"/>
    <lineage>
        <taxon>Bacteria</taxon>
        <taxon>Pseudomonadati</taxon>
        <taxon>Bacteroidota</taxon>
        <taxon>Cytophagia</taxon>
        <taxon>Cytophagales</taxon>
        <taxon>Flectobacillaceae</taxon>
        <taxon>Arcicella</taxon>
    </lineage>
</organism>
<dbReference type="SUPFAM" id="SSF53474">
    <property type="entry name" value="alpha/beta-Hydrolases"/>
    <property type="match status" value="1"/>
</dbReference>
<keyword evidence="1" id="KW-0378">Hydrolase</keyword>
<evidence type="ECO:0000313" key="2">
    <source>
        <dbReference type="Proteomes" id="UP000524404"/>
    </source>
</evidence>
<dbReference type="InterPro" id="IPR010662">
    <property type="entry name" value="RBBP9/YdeN"/>
</dbReference>
<keyword evidence="2" id="KW-1185">Reference proteome</keyword>
<accession>A0A841EKI5</accession>
<dbReference type="InterPro" id="IPR029058">
    <property type="entry name" value="AB_hydrolase_fold"/>
</dbReference>
<dbReference type="EMBL" id="JACHKT010000007">
    <property type="protein sequence ID" value="MBB6002704.1"/>
    <property type="molecule type" value="Genomic_DNA"/>
</dbReference>
<comment type="caution">
    <text evidence="1">The sequence shown here is derived from an EMBL/GenBank/DDBJ whole genome shotgun (WGS) entry which is preliminary data.</text>
</comment>
<dbReference type="RefSeq" id="WP_184132234.1">
    <property type="nucleotide sequence ID" value="NZ_JACHKT010000007.1"/>
</dbReference>
<reference evidence="1 2" key="1">
    <citation type="submission" date="2020-08" db="EMBL/GenBank/DDBJ databases">
        <title>Functional genomics of gut bacteria from endangered species of beetles.</title>
        <authorList>
            <person name="Carlos-Shanley C."/>
        </authorList>
    </citation>
    <scope>NUCLEOTIDE SEQUENCE [LARGE SCALE GENOMIC DNA]</scope>
    <source>
        <strain evidence="1 2">S00070</strain>
    </source>
</reference>
<dbReference type="AlphaFoldDB" id="A0A841EKI5"/>